<evidence type="ECO:0000256" key="6">
    <source>
        <dbReference type="ARBA" id="ARBA00023136"/>
    </source>
</evidence>
<feature type="transmembrane region" description="Helical" evidence="7">
    <location>
        <begin position="224"/>
        <end position="244"/>
    </location>
</feature>
<comment type="similarity">
    <text evidence="7">Belongs to the binding-protein-dependent transport system permease family.</text>
</comment>
<evidence type="ECO:0000256" key="2">
    <source>
        <dbReference type="ARBA" id="ARBA00022448"/>
    </source>
</evidence>
<proteinExistence type="inferred from homology"/>
<evidence type="ECO:0000256" key="7">
    <source>
        <dbReference type="RuleBase" id="RU363032"/>
    </source>
</evidence>
<dbReference type="EMBL" id="PVNG01000039">
    <property type="protein sequence ID" value="PRX48927.1"/>
    <property type="molecule type" value="Genomic_DNA"/>
</dbReference>
<dbReference type="Proteomes" id="UP000238312">
    <property type="component" value="Unassembled WGS sequence"/>
</dbReference>
<keyword evidence="2 7" id="KW-0813">Transport</keyword>
<dbReference type="Gene3D" id="1.10.3720.10">
    <property type="entry name" value="MetI-like"/>
    <property type="match status" value="1"/>
</dbReference>
<dbReference type="PROSITE" id="PS50928">
    <property type="entry name" value="ABC_TM1"/>
    <property type="match status" value="1"/>
</dbReference>
<keyword evidence="10" id="KW-1185">Reference proteome</keyword>
<keyword evidence="6 7" id="KW-0472">Membrane</keyword>
<evidence type="ECO:0000256" key="4">
    <source>
        <dbReference type="ARBA" id="ARBA00022692"/>
    </source>
</evidence>
<feature type="domain" description="ABC transmembrane type-1" evidence="8">
    <location>
        <begin position="61"/>
        <end position="242"/>
    </location>
</feature>
<evidence type="ECO:0000313" key="10">
    <source>
        <dbReference type="Proteomes" id="UP000238312"/>
    </source>
</evidence>
<accession>A0A2T0LXU1</accession>
<dbReference type="InterPro" id="IPR035906">
    <property type="entry name" value="MetI-like_sf"/>
</dbReference>
<organism evidence="9 10">
    <name type="scientific">Nonomuraea fuscirosea</name>
    <dbReference type="NCBI Taxonomy" id="1291556"/>
    <lineage>
        <taxon>Bacteria</taxon>
        <taxon>Bacillati</taxon>
        <taxon>Actinomycetota</taxon>
        <taxon>Actinomycetes</taxon>
        <taxon>Streptosporangiales</taxon>
        <taxon>Streptosporangiaceae</taxon>
        <taxon>Nonomuraea</taxon>
    </lineage>
</organism>
<dbReference type="InterPro" id="IPR000515">
    <property type="entry name" value="MetI-like"/>
</dbReference>
<dbReference type="Pfam" id="PF00528">
    <property type="entry name" value="BPD_transp_1"/>
    <property type="match status" value="1"/>
</dbReference>
<evidence type="ECO:0000256" key="5">
    <source>
        <dbReference type="ARBA" id="ARBA00022989"/>
    </source>
</evidence>
<evidence type="ECO:0000313" key="9">
    <source>
        <dbReference type="EMBL" id="PRX48927.1"/>
    </source>
</evidence>
<feature type="transmembrane region" description="Helical" evidence="7">
    <location>
        <begin position="60"/>
        <end position="89"/>
    </location>
</feature>
<dbReference type="AlphaFoldDB" id="A0A2T0LXU1"/>
<dbReference type="CDD" id="cd06261">
    <property type="entry name" value="TM_PBP2"/>
    <property type="match status" value="1"/>
</dbReference>
<feature type="transmembrane region" description="Helical" evidence="7">
    <location>
        <begin position="101"/>
        <end position="119"/>
    </location>
</feature>
<dbReference type="SUPFAM" id="SSF161098">
    <property type="entry name" value="MetI-like"/>
    <property type="match status" value="1"/>
</dbReference>
<sequence length="262" mass="27048">MSTLTWQRRALLGAAGPALLGVTAELAHRLGPPGPRLLPAPSSVVAAAAGLWSDGEFAAYAYATLHACTAGLAAAFGLAVTMGLLLGALPGIEQALRPIIEFLRSVPSLVLIPLALSLLGDPSAAKAALIVYSCSWPILITTLYGMLEVEPLLKDTLRAYGFGPLAIAWRACLPSTAPHIATGVRLAIPVALIVSVSVEVITGATPGIGTYIVNAYSFDRPAHALAATVVAGLLALAATELCAAGEHRLFTWHRHTTGAQPR</sequence>
<keyword evidence="5 7" id="KW-1133">Transmembrane helix</keyword>
<reference evidence="9 10" key="1">
    <citation type="submission" date="2018-03" db="EMBL/GenBank/DDBJ databases">
        <title>Genomic Encyclopedia of Type Strains, Phase III (KMG-III): the genomes of soil and plant-associated and newly described type strains.</title>
        <authorList>
            <person name="Whitman W."/>
        </authorList>
    </citation>
    <scope>NUCLEOTIDE SEQUENCE [LARGE SCALE GENOMIC DNA]</scope>
    <source>
        <strain evidence="9 10">CGMCC 4.7104</strain>
    </source>
</reference>
<protein>
    <submittedName>
        <fullName evidence="9">NitT/TauT family transport system permease protein</fullName>
    </submittedName>
</protein>
<gene>
    <name evidence="9" type="ORF">B0I32_13920</name>
</gene>
<dbReference type="GO" id="GO:0005886">
    <property type="term" value="C:plasma membrane"/>
    <property type="evidence" value="ECO:0007669"/>
    <property type="project" value="UniProtKB-SubCell"/>
</dbReference>
<dbReference type="GO" id="GO:0055085">
    <property type="term" value="P:transmembrane transport"/>
    <property type="evidence" value="ECO:0007669"/>
    <property type="project" value="InterPro"/>
</dbReference>
<dbReference type="RefSeq" id="WP_146178654.1">
    <property type="nucleotide sequence ID" value="NZ_PVNG01000039.1"/>
</dbReference>
<dbReference type="PANTHER" id="PTHR30151:SF0">
    <property type="entry name" value="ABC TRANSPORTER PERMEASE PROTEIN MJ0413-RELATED"/>
    <property type="match status" value="1"/>
</dbReference>
<comment type="subcellular location">
    <subcellularLocation>
        <location evidence="1 7">Cell membrane</location>
        <topology evidence="1 7">Multi-pass membrane protein</topology>
    </subcellularLocation>
</comment>
<comment type="caution">
    <text evidence="9">The sequence shown here is derived from an EMBL/GenBank/DDBJ whole genome shotgun (WGS) entry which is preliminary data.</text>
</comment>
<keyword evidence="3" id="KW-1003">Cell membrane</keyword>
<name>A0A2T0LXU1_9ACTN</name>
<evidence type="ECO:0000256" key="1">
    <source>
        <dbReference type="ARBA" id="ARBA00004651"/>
    </source>
</evidence>
<evidence type="ECO:0000256" key="3">
    <source>
        <dbReference type="ARBA" id="ARBA00022475"/>
    </source>
</evidence>
<evidence type="ECO:0000259" key="8">
    <source>
        <dbReference type="PROSITE" id="PS50928"/>
    </source>
</evidence>
<dbReference type="PANTHER" id="PTHR30151">
    <property type="entry name" value="ALKANE SULFONATE ABC TRANSPORTER-RELATED, MEMBRANE SUBUNIT"/>
    <property type="match status" value="1"/>
</dbReference>
<feature type="transmembrane region" description="Helical" evidence="7">
    <location>
        <begin position="125"/>
        <end position="147"/>
    </location>
</feature>
<feature type="transmembrane region" description="Helical" evidence="7">
    <location>
        <begin position="186"/>
        <end position="212"/>
    </location>
</feature>
<keyword evidence="4 7" id="KW-0812">Transmembrane</keyword>
<dbReference type="OrthoDB" id="5458199at2"/>